<organism evidence="3">
    <name type="scientific">Candidatus Thiocaldithrix dubininis</name>
    <dbReference type="NCBI Taxonomy" id="3080823"/>
    <lineage>
        <taxon>Bacteria</taxon>
        <taxon>Pseudomonadati</taxon>
        <taxon>Pseudomonadota</taxon>
        <taxon>Gammaproteobacteria</taxon>
        <taxon>Thiotrichales</taxon>
        <taxon>Thiotrichaceae</taxon>
        <taxon>Candidatus Thiocaldithrix</taxon>
    </lineage>
</organism>
<evidence type="ECO:0000256" key="1">
    <source>
        <dbReference type="SAM" id="Phobius"/>
    </source>
</evidence>
<feature type="domain" description="DUF4395" evidence="2">
    <location>
        <begin position="20"/>
        <end position="153"/>
    </location>
</feature>
<sequence length="200" mass="22432">MQNYLHFGETVAGYSVPVLNEREARAGAGILFVFALLSFLYAYNNMDFRYTQIFVTFFMLDFFIRVVINPAYAPSLIAGRFFVSTQTPEYVGAAQKRFAWSIGLILSIVMFTLIVILEMMTPIKIWICLACLILLFSETAFGICIGCVLYNRLFPNKAAYCPGDMCVAKIKQPIQRINWLQALLAVTAFGVAGWLAVQAS</sequence>
<evidence type="ECO:0000313" key="3">
    <source>
        <dbReference type="EMBL" id="WGZ92268.1"/>
    </source>
</evidence>
<dbReference type="EMBL" id="CP124755">
    <property type="protein sequence ID" value="WGZ92268.1"/>
    <property type="molecule type" value="Genomic_DNA"/>
</dbReference>
<accession>A0AA95KM28</accession>
<name>A0AA95KM28_9GAMM</name>
<reference evidence="3" key="1">
    <citation type="journal article" date="2023" name="Int. J. Mol. Sci.">
        <title>Metagenomics Revealed a New Genus 'Candidatus Thiocaldithrix dubininis' gen. nov., sp. nov. and a New Species 'Candidatus Thiothrix putei' sp. nov. in the Family Thiotrichaceae, Some Members of Which Have Traits of Both Na+- and H+-Motive Energetics.</title>
        <authorList>
            <person name="Ravin N.V."/>
            <person name="Muntyan M.S."/>
            <person name="Smolyakov D.D."/>
            <person name="Rudenko T.S."/>
            <person name="Beletsky A.V."/>
            <person name="Mardanov A.V."/>
            <person name="Grabovich M.Y."/>
        </authorList>
    </citation>
    <scope>NUCLEOTIDE SEQUENCE</scope>
    <source>
        <strain evidence="3">GKL-01</strain>
    </source>
</reference>
<feature type="transmembrane region" description="Helical" evidence="1">
    <location>
        <begin position="123"/>
        <end position="150"/>
    </location>
</feature>
<dbReference type="Pfam" id="PF14340">
    <property type="entry name" value="DUF4395"/>
    <property type="match status" value="1"/>
</dbReference>
<keyword evidence="1" id="KW-0812">Transmembrane</keyword>
<feature type="transmembrane region" description="Helical" evidence="1">
    <location>
        <begin position="179"/>
        <end position="197"/>
    </location>
</feature>
<dbReference type="KEGG" id="tdu:QJT80_07220"/>
<dbReference type="Proteomes" id="UP001300672">
    <property type="component" value="Chromosome"/>
</dbReference>
<keyword evidence="1" id="KW-0472">Membrane</keyword>
<reference evidence="3" key="2">
    <citation type="submission" date="2023-04" db="EMBL/GenBank/DDBJ databases">
        <authorList>
            <person name="Beletskiy A.V."/>
            <person name="Mardanov A.V."/>
            <person name="Ravin N.V."/>
        </authorList>
    </citation>
    <scope>NUCLEOTIDE SEQUENCE</scope>
    <source>
        <strain evidence="3">GKL-01</strain>
    </source>
</reference>
<evidence type="ECO:0000259" key="2">
    <source>
        <dbReference type="Pfam" id="PF14340"/>
    </source>
</evidence>
<keyword evidence="1" id="KW-1133">Transmembrane helix</keyword>
<feature type="transmembrane region" description="Helical" evidence="1">
    <location>
        <begin position="98"/>
        <end position="117"/>
    </location>
</feature>
<proteinExistence type="predicted"/>
<feature type="transmembrane region" description="Helical" evidence="1">
    <location>
        <begin position="26"/>
        <end position="44"/>
    </location>
</feature>
<dbReference type="InterPro" id="IPR025508">
    <property type="entry name" value="DUF4395"/>
</dbReference>
<protein>
    <submittedName>
        <fullName evidence="3">DUF4395 domain-containing protein</fullName>
    </submittedName>
</protein>
<dbReference type="AlphaFoldDB" id="A0AA95KM28"/>
<gene>
    <name evidence="3" type="ORF">QJT80_07220</name>
</gene>